<feature type="active site" evidence="9">
    <location>
        <position position="263"/>
    </location>
</feature>
<dbReference type="PROSITE" id="PS51898">
    <property type="entry name" value="TYR_RECOMBINASE"/>
    <property type="match status" value="1"/>
</dbReference>
<keyword evidence="6 9" id="KW-0238">DNA-binding</keyword>
<evidence type="ECO:0000313" key="12">
    <source>
        <dbReference type="EMBL" id="PHZ84406.1"/>
    </source>
</evidence>
<dbReference type="GO" id="GO:0009037">
    <property type="term" value="F:tyrosine-based site-specific recombinase activity"/>
    <property type="evidence" value="ECO:0007669"/>
    <property type="project" value="UniProtKB-UniRule"/>
</dbReference>
<dbReference type="SUPFAM" id="SSF56349">
    <property type="entry name" value="DNA breaking-rejoining enzymes"/>
    <property type="match status" value="1"/>
</dbReference>
<comment type="caution">
    <text evidence="12">The sequence shown here is derived from an EMBL/GenBank/DDBJ whole genome shotgun (WGS) entry which is preliminary data.</text>
</comment>
<dbReference type="InParanoid" id="A0A2G4YSH9"/>
<feature type="active site" evidence="9">
    <location>
        <position position="266"/>
    </location>
</feature>
<dbReference type="OrthoDB" id="9801717at2"/>
<dbReference type="FunCoup" id="A0A2G4YSH9">
    <property type="interactions" value="47"/>
</dbReference>
<dbReference type="InterPro" id="IPR011010">
    <property type="entry name" value="DNA_brk_join_enz"/>
</dbReference>
<name>A0A2G4YSH9_9PROT</name>
<dbReference type="GO" id="GO:0051301">
    <property type="term" value="P:cell division"/>
    <property type="evidence" value="ECO:0007669"/>
    <property type="project" value="UniProtKB-KW"/>
</dbReference>
<dbReference type="GO" id="GO:0003677">
    <property type="term" value="F:DNA binding"/>
    <property type="evidence" value="ECO:0007669"/>
    <property type="project" value="UniProtKB-UniRule"/>
</dbReference>
<dbReference type="InterPro" id="IPR004107">
    <property type="entry name" value="Integrase_SAM-like_N"/>
</dbReference>
<dbReference type="InterPro" id="IPR023009">
    <property type="entry name" value="Tyrosine_recombinase_XerC/XerD"/>
</dbReference>
<comment type="subcellular location">
    <subcellularLocation>
        <location evidence="1 9">Cytoplasm</location>
    </subcellularLocation>
</comment>
<evidence type="ECO:0000259" key="11">
    <source>
        <dbReference type="PROSITE" id="PS51900"/>
    </source>
</evidence>
<evidence type="ECO:0000256" key="9">
    <source>
        <dbReference type="HAMAP-Rule" id="MF_01808"/>
    </source>
</evidence>
<evidence type="ECO:0000256" key="5">
    <source>
        <dbReference type="ARBA" id="ARBA00022908"/>
    </source>
</evidence>
<feature type="active site" evidence="9">
    <location>
        <position position="289"/>
    </location>
</feature>
<keyword evidence="7 9" id="KW-0233">DNA recombination</keyword>
<comment type="subunit">
    <text evidence="9">Forms a cyclic heterotetrameric complex composed of two molecules of XerC and two molecules of XerD.</text>
</comment>
<dbReference type="GO" id="GO:0006313">
    <property type="term" value="P:DNA transposition"/>
    <property type="evidence" value="ECO:0007669"/>
    <property type="project" value="UniProtKB-UniRule"/>
</dbReference>
<dbReference type="PROSITE" id="PS51900">
    <property type="entry name" value="CB"/>
    <property type="match status" value="1"/>
</dbReference>
<dbReference type="InterPro" id="IPR002104">
    <property type="entry name" value="Integrase_catalytic"/>
</dbReference>
<keyword evidence="5 9" id="KW-0229">DNA integration</keyword>
<dbReference type="Gene3D" id="1.10.150.130">
    <property type="match status" value="1"/>
</dbReference>
<evidence type="ECO:0000313" key="13">
    <source>
        <dbReference type="Proteomes" id="UP000229730"/>
    </source>
</evidence>
<evidence type="ECO:0000256" key="6">
    <source>
        <dbReference type="ARBA" id="ARBA00023125"/>
    </source>
</evidence>
<keyword evidence="2 9" id="KW-0963">Cytoplasm</keyword>
<keyword evidence="3 9" id="KW-0132">Cell division</keyword>
<protein>
    <recommendedName>
        <fullName evidence="9">Tyrosine recombinase XerC</fullName>
    </recommendedName>
</protein>
<dbReference type="RefSeq" id="WP_099473320.1">
    <property type="nucleotide sequence ID" value="NZ_CP041025.1"/>
</dbReference>
<reference evidence="12 13" key="1">
    <citation type="submission" date="2017-10" db="EMBL/GenBank/DDBJ databases">
        <title>Frigbacter circumglobatus gen. nov. sp. nov., isolated from sediment cultured in situ.</title>
        <authorList>
            <person name="Zhao Z."/>
        </authorList>
    </citation>
    <scope>NUCLEOTIDE SEQUENCE [LARGE SCALE GENOMIC DNA]</scope>
    <source>
        <strain evidence="12 13">ZYL</strain>
    </source>
</reference>
<dbReference type="EMBL" id="PDEM01000024">
    <property type="protein sequence ID" value="PHZ84406.1"/>
    <property type="molecule type" value="Genomic_DNA"/>
</dbReference>
<feature type="domain" description="Tyr recombinase" evidence="10">
    <location>
        <begin position="125"/>
        <end position="311"/>
    </location>
</feature>
<evidence type="ECO:0000259" key="10">
    <source>
        <dbReference type="PROSITE" id="PS51898"/>
    </source>
</evidence>
<keyword evidence="13" id="KW-1185">Reference proteome</keyword>
<dbReference type="InterPro" id="IPR010998">
    <property type="entry name" value="Integrase_recombinase_N"/>
</dbReference>
<dbReference type="Gene3D" id="1.10.443.10">
    <property type="entry name" value="Intergrase catalytic core"/>
    <property type="match status" value="1"/>
</dbReference>
<evidence type="ECO:0000256" key="8">
    <source>
        <dbReference type="ARBA" id="ARBA00023306"/>
    </source>
</evidence>
<dbReference type="InterPro" id="IPR044068">
    <property type="entry name" value="CB"/>
</dbReference>
<dbReference type="PANTHER" id="PTHR30349:SF90">
    <property type="entry name" value="TYROSINE RECOMBINASE XERD"/>
    <property type="match status" value="1"/>
</dbReference>
<dbReference type="InterPro" id="IPR050090">
    <property type="entry name" value="Tyrosine_recombinase_XerCD"/>
</dbReference>
<feature type="domain" description="Core-binding (CB)" evidence="11">
    <location>
        <begin position="13"/>
        <end position="104"/>
    </location>
</feature>
<dbReference type="Pfam" id="PF00589">
    <property type="entry name" value="Phage_integrase"/>
    <property type="match status" value="1"/>
</dbReference>
<evidence type="ECO:0000256" key="4">
    <source>
        <dbReference type="ARBA" id="ARBA00022829"/>
    </source>
</evidence>
<feature type="active site" description="O-(3'-phospho-DNA)-tyrosine intermediate" evidence="9">
    <location>
        <position position="298"/>
    </location>
</feature>
<comment type="function">
    <text evidence="9">Site-specific tyrosine recombinase, which acts by catalyzing the cutting and rejoining of the recombining DNA molecules. The XerC-XerD complex is essential to convert dimers of the bacterial chromosome into monomers to permit their segregation at cell division. It also contributes to the segregational stability of plasmids.</text>
</comment>
<feature type="active site" evidence="9">
    <location>
        <position position="195"/>
    </location>
</feature>
<comment type="similarity">
    <text evidence="9">Belongs to the 'phage' integrase family. XerC subfamily.</text>
</comment>
<dbReference type="GO" id="GO:0005737">
    <property type="term" value="C:cytoplasm"/>
    <property type="evidence" value="ECO:0007669"/>
    <property type="project" value="UniProtKB-SubCell"/>
</dbReference>
<keyword evidence="8 9" id="KW-0131">Cell cycle</keyword>
<accession>A0A2G4YSH9</accession>
<dbReference type="HAMAP" id="MF_01808">
    <property type="entry name" value="Recomb_XerC_XerD"/>
    <property type="match status" value="1"/>
</dbReference>
<evidence type="ECO:0000256" key="1">
    <source>
        <dbReference type="ARBA" id="ARBA00004496"/>
    </source>
</evidence>
<evidence type="ECO:0000256" key="7">
    <source>
        <dbReference type="ARBA" id="ARBA00023172"/>
    </source>
</evidence>
<dbReference type="AlphaFoldDB" id="A0A2G4YSH9"/>
<dbReference type="Proteomes" id="UP000229730">
    <property type="component" value="Unassembled WGS sequence"/>
</dbReference>
<organism evidence="12 13">
    <name type="scientific">Paremcibacter congregatus</name>
    <dbReference type="NCBI Taxonomy" id="2043170"/>
    <lineage>
        <taxon>Bacteria</taxon>
        <taxon>Pseudomonadati</taxon>
        <taxon>Pseudomonadota</taxon>
        <taxon>Alphaproteobacteria</taxon>
        <taxon>Emcibacterales</taxon>
        <taxon>Emcibacteraceae</taxon>
        <taxon>Paremcibacter</taxon>
    </lineage>
</organism>
<dbReference type="GO" id="GO:0007059">
    <property type="term" value="P:chromosome segregation"/>
    <property type="evidence" value="ECO:0007669"/>
    <property type="project" value="UniProtKB-UniRule"/>
</dbReference>
<dbReference type="PANTHER" id="PTHR30349">
    <property type="entry name" value="PHAGE INTEGRASE-RELATED"/>
    <property type="match status" value="1"/>
</dbReference>
<proteinExistence type="inferred from homology"/>
<sequence>MTQQAPEFHLTYPALRPLFERWLDYLRVERRVSDHTAAAYQRDVHSFFLFLANHLGHAPAPRDLKTLTPVDFRAYLAKRRRDGLTAASLARNLSAVRALFKFLRQNAILENDAIDAISAPKLPRRLPRPIPEDKARDSLAHAGDFAPEGWIGDRDIAVLTLLYGGGLRISEALGLNGRDWPEPGANGDMLTVRGKRNKERLVPLLPVVTQAVEAYRRSCPYGLLPDGPLFVGARGGRLNARMIQLSMERLRARLGLPPSATPHALRHSFATHLLTKGGDLRTIQELLGHASLATTQHYTEVDTAYLMDVYRNAHPRAREE</sequence>
<evidence type="ECO:0000256" key="3">
    <source>
        <dbReference type="ARBA" id="ARBA00022618"/>
    </source>
</evidence>
<dbReference type="InterPro" id="IPR013762">
    <property type="entry name" value="Integrase-like_cat_sf"/>
</dbReference>
<dbReference type="Pfam" id="PF02899">
    <property type="entry name" value="Phage_int_SAM_1"/>
    <property type="match status" value="1"/>
</dbReference>
<evidence type="ECO:0000256" key="2">
    <source>
        <dbReference type="ARBA" id="ARBA00022490"/>
    </source>
</evidence>
<feature type="active site" evidence="9">
    <location>
        <position position="168"/>
    </location>
</feature>
<keyword evidence="4 9" id="KW-0159">Chromosome partition</keyword>
<gene>
    <name evidence="9" type="primary">xerC</name>
    <name evidence="12" type="ORF">CRD36_11355</name>
</gene>